<keyword evidence="6" id="KW-0175">Coiled coil</keyword>
<evidence type="ECO:0000259" key="8">
    <source>
        <dbReference type="PROSITE" id="PS51737"/>
    </source>
</evidence>
<dbReference type="Gene3D" id="3.90.1750.20">
    <property type="entry name" value="Putative Large Serine Recombinase, Chain B, Domain 2"/>
    <property type="match status" value="1"/>
</dbReference>
<dbReference type="InterPro" id="IPR006119">
    <property type="entry name" value="Resolv_N"/>
</dbReference>
<evidence type="ECO:0000256" key="3">
    <source>
        <dbReference type="ARBA" id="ARBA00023172"/>
    </source>
</evidence>
<gene>
    <name evidence="9" type="ORF">KCX82_10745</name>
</gene>
<proteinExistence type="predicted"/>
<dbReference type="RefSeq" id="WP_227018481.1">
    <property type="nucleotide sequence ID" value="NZ_JAGSND010000006.1"/>
</dbReference>
<evidence type="ECO:0000259" key="7">
    <source>
        <dbReference type="PROSITE" id="PS51736"/>
    </source>
</evidence>
<evidence type="ECO:0000256" key="1">
    <source>
        <dbReference type="ARBA" id="ARBA00022908"/>
    </source>
</evidence>
<dbReference type="Pfam" id="PF00239">
    <property type="entry name" value="Resolvase"/>
    <property type="match status" value="1"/>
</dbReference>
<dbReference type="Proteomes" id="UP000675664">
    <property type="component" value="Unassembled WGS sequence"/>
</dbReference>
<dbReference type="InterPro" id="IPR038109">
    <property type="entry name" value="DNA_bind_recomb_sf"/>
</dbReference>
<feature type="coiled-coil region" evidence="6">
    <location>
        <begin position="369"/>
        <end position="420"/>
    </location>
</feature>
<evidence type="ECO:0000256" key="5">
    <source>
        <dbReference type="PROSITE-ProRule" id="PRU10137"/>
    </source>
</evidence>
<keyword evidence="1" id="KW-0229">DNA integration</keyword>
<evidence type="ECO:0000256" key="6">
    <source>
        <dbReference type="SAM" id="Coils"/>
    </source>
</evidence>
<dbReference type="InterPro" id="IPR036162">
    <property type="entry name" value="Resolvase-like_N_sf"/>
</dbReference>
<dbReference type="InterPro" id="IPR050639">
    <property type="entry name" value="SSR_resolvase"/>
</dbReference>
<dbReference type="InterPro" id="IPR011109">
    <property type="entry name" value="DNA_bind_recombinase_dom"/>
</dbReference>
<dbReference type="PANTHER" id="PTHR30461:SF23">
    <property type="entry name" value="DNA RECOMBINASE-RELATED"/>
    <property type="match status" value="1"/>
</dbReference>
<dbReference type="GO" id="GO:0003677">
    <property type="term" value="F:DNA binding"/>
    <property type="evidence" value="ECO:0007669"/>
    <property type="project" value="UniProtKB-KW"/>
</dbReference>
<keyword evidence="2" id="KW-0238">DNA-binding</keyword>
<dbReference type="SMART" id="SM00857">
    <property type="entry name" value="Resolvase"/>
    <property type="match status" value="1"/>
</dbReference>
<dbReference type="PROSITE" id="PS00397">
    <property type="entry name" value="RECOMBINASES_1"/>
    <property type="match status" value="1"/>
</dbReference>
<dbReference type="Pfam" id="PF07508">
    <property type="entry name" value="Recombinase"/>
    <property type="match status" value="1"/>
</dbReference>
<evidence type="ECO:0000313" key="9">
    <source>
        <dbReference type="EMBL" id="MBR0598354.1"/>
    </source>
</evidence>
<dbReference type="GO" id="GO:0015074">
    <property type="term" value="P:DNA integration"/>
    <property type="evidence" value="ECO:0007669"/>
    <property type="project" value="UniProtKB-KW"/>
</dbReference>
<dbReference type="AlphaFoldDB" id="A0A8J7W0X7"/>
<name>A0A8J7W0X7_9FIRM</name>
<evidence type="ECO:0000313" key="10">
    <source>
        <dbReference type="Proteomes" id="UP000675664"/>
    </source>
</evidence>
<feature type="domain" description="Resolvase/invertase-type recombinase catalytic" evidence="7">
    <location>
        <begin position="3"/>
        <end position="153"/>
    </location>
</feature>
<dbReference type="PANTHER" id="PTHR30461">
    <property type="entry name" value="DNA-INVERTASE FROM LAMBDOID PROPHAGE"/>
    <property type="match status" value="1"/>
</dbReference>
<protein>
    <submittedName>
        <fullName evidence="9">Recombinase family protein</fullName>
    </submittedName>
</protein>
<comment type="caution">
    <text evidence="9">The sequence shown here is derived from an EMBL/GenBank/DDBJ whole genome shotgun (WGS) entry which is preliminary data.</text>
</comment>
<sequence length="479" mass="54662">MRQAAVYIRVSTEEQTEYSPDAQLKAVREYAEKNDLQILPEHIYIDEGISGKSTKNRAAFNQMIGKAKEKPKPFDAILLWKFSRFARNREDSIVYKSMLRRQLDIEVISVTEKIGDDKISVLIEAFIEAMDEYYSINLAEEVKKGMTEKASRGEFQAAPPFGYRKPAGCPLQVAPEEAPYVRYIFERFLSGTSCFVIAKNLNSMGIRTKRGNKFERRNIEYILNNPVYTGYVRWTPGGKTLSKRIFNSPETLVIKSDHMPIIEEPLFHAVEEKLKKRTRSQGTKGRPEDRKHYLSGFIKCGACGSTLAYSRSHDGFQCTGYSRGLCSISHYIQRQRIENAVLQVLDGISYTGNYRRKDHGSSCSASEKKELMEKEITALEKMLERAREAYLSEIDSLMEYEKIKETLHRKIQKIKTAQAELGLQPFQPCSDPSISESSKMSTILTGADSDDTKAAALAEIVEKIIYQRAKDKIMVYLYL</sequence>
<dbReference type="PROSITE" id="PS51736">
    <property type="entry name" value="RECOMBINASES_3"/>
    <property type="match status" value="1"/>
</dbReference>
<dbReference type="GO" id="GO:0000150">
    <property type="term" value="F:DNA strand exchange activity"/>
    <property type="evidence" value="ECO:0007669"/>
    <property type="project" value="InterPro"/>
</dbReference>
<dbReference type="PROSITE" id="PS51737">
    <property type="entry name" value="RECOMBINASE_DNA_BIND"/>
    <property type="match status" value="1"/>
</dbReference>
<dbReference type="CDD" id="cd00338">
    <property type="entry name" value="Ser_Recombinase"/>
    <property type="match status" value="1"/>
</dbReference>
<organism evidence="9 10">
    <name type="scientific">Sinanaerobacter chloroacetimidivorans</name>
    <dbReference type="NCBI Taxonomy" id="2818044"/>
    <lineage>
        <taxon>Bacteria</taxon>
        <taxon>Bacillati</taxon>
        <taxon>Bacillota</taxon>
        <taxon>Clostridia</taxon>
        <taxon>Peptostreptococcales</taxon>
        <taxon>Anaerovoracaceae</taxon>
        <taxon>Sinanaerobacter</taxon>
    </lineage>
</organism>
<keyword evidence="10" id="KW-1185">Reference proteome</keyword>
<dbReference type="Gene3D" id="3.40.50.1390">
    <property type="entry name" value="Resolvase, N-terminal catalytic domain"/>
    <property type="match status" value="1"/>
</dbReference>
<evidence type="ECO:0000256" key="4">
    <source>
        <dbReference type="PIRSR" id="PIRSR606118-50"/>
    </source>
</evidence>
<dbReference type="InterPro" id="IPR006118">
    <property type="entry name" value="Recombinase_CS"/>
</dbReference>
<dbReference type="SUPFAM" id="SSF53041">
    <property type="entry name" value="Resolvase-like"/>
    <property type="match status" value="1"/>
</dbReference>
<dbReference type="InterPro" id="IPR025827">
    <property type="entry name" value="Zn_ribbon_recom_dom"/>
</dbReference>
<reference evidence="9" key="2">
    <citation type="submission" date="2021-04" db="EMBL/GenBank/DDBJ databases">
        <authorList>
            <person name="Liu J."/>
        </authorList>
    </citation>
    <scope>NUCLEOTIDE SEQUENCE</scope>
    <source>
        <strain evidence="9">BAD-6</strain>
    </source>
</reference>
<dbReference type="Pfam" id="PF13408">
    <property type="entry name" value="Zn_ribbon_recom"/>
    <property type="match status" value="1"/>
</dbReference>
<accession>A0A8J7W0X7</accession>
<dbReference type="EMBL" id="JAGSND010000006">
    <property type="protein sequence ID" value="MBR0598354.1"/>
    <property type="molecule type" value="Genomic_DNA"/>
</dbReference>
<reference evidence="9" key="1">
    <citation type="submission" date="2021-04" db="EMBL/GenBank/DDBJ databases">
        <title>Sinoanaerobacter chloroacetimidivorans sp. nov., an obligate anaerobic bacterium isolated from anaerobic sludge.</title>
        <authorList>
            <person name="Bao Y."/>
        </authorList>
    </citation>
    <scope>NUCLEOTIDE SEQUENCE</scope>
    <source>
        <strain evidence="9">BAD-6</strain>
    </source>
</reference>
<evidence type="ECO:0000256" key="2">
    <source>
        <dbReference type="ARBA" id="ARBA00023125"/>
    </source>
</evidence>
<feature type="active site" description="O-(5'-phospho-DNA)-serine intermediate" evidence="4 5">
    <location>
        <position position="11"/>
    </location>
</feature>
<feature type="domain" description="Recombinase" evidence="8">
    <location>
        <begin position="160"/>
        <end position="280"/>
    </location>
</feature>
<keyword evidence="3" id="KW-0233">DNA recombination</keyword>